<dbReference type="Pfam" id="PF12079">
    <property type="entry name" value="DUF3558"/>
    <property type="match status" value="1"/>
</dbReference>
<evidence type="ECO:0000313" key="1">
    <source>
        <dbReference type="EMBL" id="MBB3662261.1"/>
    </source>
</evidence>
<proteinExistence type="predicted"/>
<accession>A0A839XHN1</accession>
<gene>
    <name evidence="1" type="ORF">FB384_001165</name>
</gene>
<dbReference type="InterPro" id="IPR024520">
    <property type="entry name" value="DUF3558"/>
</dbReference>
<comment type="caution">
    <text evidence="1">The sequence shown here is derived from an EMBL/GenBank/DDBJ whole genome shotgun (WGS) entry which is preliminary data.</text>
</comment>
<protein>
    <recommendedName>
        <fullName evidence="3">DUF3558 domain-containing protein</fullName>
    </recommendedName>
</protein>
<name>A0A839XHN1_9PSEU</name>
<dbReference type="AlphaFoldDB" id="A0A839XHN1"/>
<sequence>MNYDVRGGQGLSAVYANGRPKVDHFAEIDPIGGLPSVQYWDNDENRACSTVVGLADEYAVVMTLTIGTKGAEQGDDPCEAARTVMDRVVGNLKAKA</sequence>
<organism evidence="1 2">
    <name type="scientific">Prauserella sediminis</name>
    <dbReference type="NCBI Taxonomy" id="577680"/>
    <lineage>
        <taxon>Bacteria</taxon>
        <taxon>Bacillati</taxon>
        <taxon>Actinomycetota</taxon>
        <taxon>Actinomycetes</taxon>
        <taxon>Pseudonocardiales</taxon>
        <taxon>Pseudonocardiaceae</taxon>
        <taxon>Prauserella</taxon>
        <taxon>Prauserella salsuginis group</taxon>
    </lineage>
</organism>
<dbReference type="Proteomes" id="UP000564573">
    <property type="component" value="Unassembled WGS sequence"/>
</dbReference>
<keyword evidence="2" id="KW-1185">Reference proteome</keyword>
<evidence type="ECO:0000313" key="2">
    <source>
        <dbReference type="Proteomes" id="UP000564573"/>
    </source>
</evidence>
<dbReference type="EMBL" id="JACIBS010000001">
    <property type="protein sequence ID" value="MBB3662261.1"/>
    <property type="molecule type" value="Genomic_DNA"/>
</dbReference>
<reference evidence="1 2" key="1">
    <citation type="submission" date="2020-08" db="EMBL/GenBank/DDBJ databases">
        <title>Sequencing the genomes of 1000 actinobacteria strains.</title>
        <authorList>
            <person name="Klenk H.-P."/>
        </authorList>
    </citation>
    <scope>NUCLEOTIDE SEQUENCE [LARGE SCALE GENOMIC DNA]</scope>
    <source>
        <strain evidence="1 2">DSM 45267</strain>
    </source>
</reference>
<evidence type="ECO:0008006" key="3">
    <source>
        <dbReference type="Google" id="ProtNLM"/>
    </source>
</evidence>